<evidence type="ECO:0000313" key="8">
    <source>
        <dbReference type="Proteomes" id="UP000184485"/>
    </source>
</evidence>
<keyword evidence="3 6" id="KW-0489">Methyltransferase</keyword>
<keyword evidence="8" id="KW-1185">Reference proteome</keyword>
<comment type="similarity">
    <text evidence="1 6">Belongs to the methyltransferase superfamily. PrmA family.</text>
</comment>
<dbReference type="GO" id="GO:0005840">
    <property type="term" value="C:ribosome"/>
    <property type="evidence" value="ECO:0007669"/>
    <property type="project" value="UniProtKB-KW"/>
</dbReference>
<dbReference type="EMBL" id="FQUP01000001">
    <property type="protein sequence ID" value="SHF23704.1"/>
    <property type="molecule type" value="Genomic_DNA"/>
</dbReference>
<comment type="catalytic activity">
    <reaction evidence="6">
        <text>L-lysyl-[protein] + 3 S-adenosyl-L-methionine = N(6),N(6),N(6)-trimethyl-L-lysyl-[protein] + 3 S-adenosyl-L-homocysteine + 3 H(+)</text>
        <dbReference type="Rhea" id="RHEA:54192"/>
        <dbReference type="Rhea" id="RHEA-COMP:9752"/>
        <dbReference type="Rhea" id="RHEA-COMP:13826"/>
        <dbReference type="ChEBI" id="CHEBI:15378"/>
        <dbReference type="ChEBI" id="CHEBI:29969"/>
        <dbReference type="ChEBI" id="CHEBI:57856"/>
        <dbReference type="ChEBI" id="CHEBI:59789"/>
        <dbReference type="ChEBI" id="CHEBI:61961"/>
    </reaction>
</comment>
<sequence length="291" mass="30473">MTLIASLPVATEEMAQALVEALGASEELDFPTAATTEQADKSWIVDIYFEDAPDETVLATLIADAMKGSVPHYTVAPLPDEDWVAKSLEGLRPVRAGRFLVHGSHDREKIRPGDIAIEIEAGEAFGTGHHGTTAGCLAEIDRICTARDFGSILDLGTGTGVLAIAIAKAFGKRVLATDIDAVATRVTRENAVLNGVGDLIEAETAEGFGNPVFAAHAPFELIIANILAGPLIALAGDIARHLDPASGTVVLSGLLTAQGPSVTAAYEAEGLKLVRSGEMEGWLTLTLERAR</sequence>
<dbReference type="GO" id="GO:0016279">
    <property type="term" value="F:protein-lysine N-methyltransferase activity"/>
    <property type="evidence" value="ECO:0007669"/>
    <property type="project" value="RHEA"/>
</dbReference>
<evidence type="ECO:0000256" key="4">
    <source>
        <dbReference type="ARBA" id="ARBA00022679"/>
    </source>
</evidence>
<feature type="binding site" evidence="6">
    <location>
        <position position="225"/>
    </location>
    <ligand>
        <name>S-adenosyl-L-methionine</name>
        <dbReference type="ChEBI" id="CHEBI:59789"/>
    </ligand>
</feature>
<reference evidence="7 8" key="1">
    <citation type="submission" date="2016-11" db="EMBL/GenBank/DDBJ databases">
        <authorList>
            <person name="Jaros S."/>
            <person name="Januszkiewicz K."/>
            <person name="Wedrychowicz H."/>
        </authorList>
    </citation>
    <scope>NUCLEOTIDE SEQUENCE [LARGE SCALE GENOMIC DNA]</scope>
    <source>
        <strain evidence="7 8">DSM 19436</strain>
    </source>
</reference>
<dbReference type="GO" id="GO:0005737">
    <property type="term" value="C:cytoplasm"/>
    <property type="evidence" value="ECO:0007669"/>
    <property type="project" value="UniProtKB-SubCell"/>
</dbReference>
<keyword evidence="4 6" id="KW-0808">Transferase</keyword>
<dbReference type="EC" id="2.1.1.-" evidence="6"/>
<dbReference type="AlphaFoldDB" id="A0A1M5A0F6"/>
<dbReference type="OrthoDB" id="9785995at2"/>
<dbReference type="HAMAP" id="MF_00735">
    <property type="entry name" value="Methyltr_PrmA"/>
    <property type="match status" value="1"/>
</dbReference>
<dbReference type="Gene3D" id="3.40.50.150">
    <property type="entry name" value="Vaccinia Virus protein VP39"/>
    <property type="match status" value="1"/>
</dbReference>
<name>A0A1M5A0F6_9HYPH</name>
<evidence type="ECO:0000256" key="3">
    <source>
        <dbReference type="ARBA" id="ARBA00022603"/>
    </source>
</evidence>
<evidence type="ECO:0000256" key="1">
    <source>
        <dbReference type="ARBA" id="ARBA00009741"/>
    </source>
</evidence>
<dbReference type="InterPro" id="IPR004498">
    <property type="entry name" value="Ribosomal_PrmA_MeTrfase"/>
</dbReference>
<protein>
    <recommendedName>
        <fullName evidence="6">Ribosomal protein L11 methyltransferase</fullName>
        <shortName evidence="6">L11 Mtase</shortName>
        <ecNumber evidence="6">2.1.1.-</ecNumber>
    </recommendedName>
</protein>
<dbReference type="InterPro" id="IPR029063">
    <property type="entry name" value="SAM-dependent_MTases_sf"/>
</dbReference>
<dbReference type="PANTHER" id="PTHR43648:SF1">
    <property type="entry name" value="ELECTRON TRANSFER FLAVOPROTEIN BETA SUBUNIT LYSINE METHYLTRANSFERASE"/>
    <property type="match status" value="1"/>
</dbReference>
<feature type="binding site" evidence="6">
    <location>
        <position position="178"/>
    </location>
    <ligand>
        <name>S-adenosyl-L-methionine</name>
        <dbReference type="ChEBI" id="CHEBI:59789"/>
    </ligand>
</feature>
<dbReference type="Pfam" id="PF06325">
    <property type="entry name" value="PrmA"/>
    <property type="match status" value="1"/>
</dbReference>
<evidence type="ECO:0000313" key="7">
    <source>
        <dbReference type="EMBL" id="SHF23704.1"/>
    </source>
</evidence>
<organism evidence="7 8">
    <name type="scientific">Kaistia soli DSM 19436</name>
    <dbReference type="NCBI Taxonomy" id="1122133"/>
    <lineage>
        <taxon>Bacteria</taxon>
        <taxon>Pseudomonadati</taxon>
        <taxon>Pseudomonadota</taxon>
        <taxon>Alphaproteobacteria</taxon>
        <taxon>Hyphomicrobiales</taxon>
        <taxon>Kaistiaceae</taxon>
        <taxon>Kaistia</taxon>
    </lineage>
</organism>
<dbReference type="PANTHER" id="PTHR43648">
    <property type="entry name" value="ELECTRON TRANSFER FLAVOPROTEIN BETA SUBUNIT LYSINE METHYLTRANSFERASE"/>
    <property type="match status" value="1"/>
</dbReference>
<keyword evidence="7" id="KW-0689">Ribosomal protein</keyword>
<keyword evidence="5 6" id="KW-0949">S-adenosyl-L-methionine</keyword>
<dbReference type="Proteomes" id="UP000184485">
    <property type="component" value="Unassembled WGS sequence"/>
</dbReference>
<evidence type="ECO:0000256" key="6">
    <source>
        <dbReference type="HAMAP-Rule" id="MF_00735"/>
    </source>
</evidence>
<comment type="function">
    <text evidence="6">Methylates ribosomal protein L11.</text>
</comment>
<feature type="binding site" evidence="6">
    <location>
        <position position="156"/>
    </location>
    <ligand>
        <name>S-adenosyl-L-methionine</name>
        <dbReference type="ChEBI" id="CHEBI:59789"/>
    </ligand>
</feature>
<proteinExistence type="inferred from homology"/>
<dbReference type="NCBIfam" id="NF001784">
    <property type="entry name" value="PRK00517.2-1"/>
    <property type="match status" value="1"/>
</dbReference>
<dbReference type="CDD" id="cd02440">
    <property type="entry name" value="AdoMet_MTases"/>
    <property type="match status" value="1"/>
</dbReference>
<evidence type="ECO:0000256" key="2">
    <source>
        <dbReference type="ARBA" id="ARBA00022490"/>
    </source>
</evidence>
<dbReference type="SUPFAM" id="SSF53335">
    <property type="entry name" value="S-adenosyl-L-methionine-dependent methyltransferases"/>
    <property type="match status" value="1"/>
</dbReference>
<feature type="binding site" evidence="6">
    <location>
        <position position="133"/>
    </location>
    <ligand>
        <name>S-adenosyl-L-methionine</name>
        <dbReference type="ChEBI" id="CHEBI:59789"/>
    </ligand>
</feature>
<dbReference type="InterPro" id="IPR050078">
    <property type="entry name" value="Ribosomal_L11_MeTrfase_PrmA"/>
</dbReference>
<dbReference type="GO" id="GO:0032259">
    <property type="term" value="P:methylation"/>
    <property type="evidence" value="ECO:0007669"/>
    <property type="project" value="UniProtKB-KW"/>
</dbReference>
<dbReference type="STRING" id="1122133.SAMN02745157_1973"/>
<accession>A0A1M5A0F6</accession>
<keyword evidence="2 6" id="KW-0963">Cytoplasm</keyword>
<comment type="subcellular location">
    <subcellularLocation>
        <location evidence="6">Cytoplasm</location>
    </subcellularLocation>
</comment>
<evidence type="ECO:0000256" key="5">
    <source>
        <dbReference type="ARBA" id="ARBA00022691"/>
    </source>
</evidence>
<gene>
    <name evidence="6" type="primary">prmA</name>
    <name evidence="7" type="ORF">SAMN02745157_1973</name>
</gene>
<keyword evidence="7" id="KW-0687">Ribonucleoprotein</keyword>
<dbReference type="RefSeq" id="WP_073052457.1">
    <property type="nucleotide sequence ID" value="NZ_FQUP01000001.1"/>
</dbReference>